<dbReference type="InterPro" id="IPR058644">
    <property type="entry name" value="Mtb12-like_C"/>
</dbReference>
<evidence type="ECO:0000313" key="7">
    <source>
        <dbReference type="Proteomes" id="UP000279331"/>
    </source>
</evidence>
<organism evidence="4 7">
    <name type="scientific">Mycobacterium persicum</name>
    <dbReference type="NCBI Taxonomy" id="1487726"/>
    <lineage>
        <taxon>Bacteria</taxon>
        <taxon>Bacillati</taxon>
        <taxon>Actinomycetota</taxon>
        <taxon>Actinomycetes</taxon>
        <taxon>Mycobacteriales</taxon>
        <taxon>Mycobacteriaceae</taxon>
        <taxon>Mycobacterium</taxon>
    </lineage>
</organism>
<comment type="similarity">
    <text evidence="2">Belongs to the MTB12 family.</text>
</comment>
<evidence type="ECO:0000256" key="2">
    <source>
        <dbReference type="ARBA" id="ARBA00093774"/>
    </source>
</evidence>
<accession>A0AB38UVM8</accession>
<feature type="domain" description="Low molecular weight antigen MTB12-like C-terminal" evidence="3">
    <location>
        <begin position="73"/>
        <end position="184"/>
    </location>
</feature>
<evidence type="ECO:0000259" key="3">
    <source>
        <dbReference type="Pfam" id="PF26580"/>
    </source>
</evidence>
<dbReference type="EMBL" id="UPHL01000100">
    <property type="protein sequence ID" value="VAZ84757.1"/>
    <property type="molecule type" value="Genomic_DNA"/>
</dbReference>
<sequence>MLVVLCTNRRGKHTMYTAKSVKRLITGATAVAAIGAAAAGVTSVASESLAVSQVQPVVFGAPMPQDPAPAANLPTAAQLTSLLNSLADPSVSFANKSDLVEGGIGGTEARLADHELKKAAKNGDLPLSFAVSNIQSTGAGTATADVAVSGPKLTSPVTQNVTFVNQGSWMLSRSSAMELLQAAGH</sequence>
<keyword evidence="1" id="KW-0732">Signal</keyword>
<dbReference type="Proteomes" id="UP000279331">
    <property type="component" value="Unassembled WGS sequence"/>
</dbReference>
<proteinExistence type="inferred from homology"/>
<dbReference type="Proteomes" id="UP000271464">
    <property type="component" value="Unassembled WGS sequence"/>
</dbReference>
<gene>
    <name evidence="4" type="ORF">LAUMK42_03582</name>
    <name evidence="5" type="ORF">LAUMK4_03529</name>
</gene>
<dbReference type="Pfam" id="PF26580">
    <property type="entry name" value="Mtb12_C"/>
    <property type="match status" value="1"/>
</dbReference>
<protein>
    <submittedName>
        <fullName evidence="4">Low molecular weight antigen MTB12</fullName>
    </submittedName>
</protein>
<evidence type="ECO:0000313" key="5">
    <source>
        <dbReference type="EMBL" id="VAZ96521.1"/>
    </source>
</evidence>
<comment type="caution">
    <text evidence="4">The sequence shown here is derived from an EMBL/GenBank/DDBJ whole genome shotgun (WGS) entry which is preliminary data.</text>
</comment>
<name>A0AB38UVM8_9MYCO</name>
<reference evidence="6 7" key="1">
    <citation type="submission" date="2018-09" db="EMBL/GenBank/DDBJ databases">
        <authorList>
            <person name="Tagini F."/>
        </authorList>
    </citation>
    <scope>NUCLEOTIDE SEQUENCE [LARGE SCALE GENOMIC DNA]</scope>
    <source>
        <strain evidence="5 6">MK4</strain>
        <strain evidence="4 7">MK42</strain>
    </source>
</reference>
<evidence type="ECO:0000313" key="4">
    <source>
        <dbReference type="EMBL" id="VAZ84757.1"/>
    </source>
</evidence>
<evidence type="ECO:0000313" key="6">
    <source>
        <dbReference type="Proteomes" id="UP000271464"/>
    </source>
</evidence>
<dbReference type="EMBL" id="UPHM01000097">
    <property type="protein sequence ID" value="VAZ96521.1"/>
    <property type="molecule type" value="Genomic_DNA"/>
</dbReference>
<evidence type="ECO:0000256" key="1">
    <source>
        <dbReference type="ARBA" id="ARBA00022729"/>
    </source>
</evidence>
<keyword evidence="6" id="KW-1185">Reference proteome</keyword>
<dbReference type="AlphaFoldDB" id="A0AB38UVM8"/>